<dbReference type="InterPro" id="IPR045465">
    <property type="entry name" value="Trans_reg_dom"/>
</dbReference>
<reference evidence="3 4" key="1">
    <citation type="submission" date="2018-09" db="EMBL/GenBank/DDBJ databases">
        <title>Complete genome sequence of the hydrocarbonoclastic bacterium Alcaligenes aquatilis QD168, isolated from a crude-oil polluted marine sediment of Central Chile.</title>
        <authorList>
            <person name="Duran R.E."/>
            <person name="Barra B."/>
            <person name="Salva-Serra F."/>
            <person name="Mendez V."/>
            <person name="Moore E.R.B."/>
            <person name="Seeger M."/>
        </authorList>
    </citation>
    <scope>NUCLEOTIDE SEQUENCE [LARGE SCALE GENOMIC DNA]</scope>
    <source>
        <strain evidence="3 4">QD168</strain>
    </source>
</reference>
<evidence type="ECO:0000313" key="4">
    <source>
        <dbReference type="Proteomes" id="UP000268070"/>
    </source>
</evidence>
<protein>
    <submittedName>
        <fullName evidence="3">DUF2285 domain-containing protein</fullName>
    </submittedName>
</protein>
<dbReference type="Pfam" id="PF20109">
    <property type="entry name" value="Trans_reg_dom"/>
    <property type="match status" value="1"/>
</dbReference>
<organism evidence="3 4">
    <name type="scientific">Alcaligenes aquatilis</name>
    <dbReference type="NCBI Taxonomy" id="323284"/>
    <lineage>
        <taxon>Bacteria</taxon>
        <taxon>Pseudomonadati</taxon>
        <taxon>Pseudomonadota</taxon>
        <taxon>Betaproteobacteria</taxon>
        <taxon>Burkholderiales</taxon>
        <taxon>Alcaligenaceae</taxon>
        <taxon>Alcaligenes</taxon>
    </lineage>
</organism>
<evidence type="ECO:0000313" key="3">
    <source>
        <dbReference type="EMBL" id="AYN20080.1"/>
    </source>
</evidence>
<proteinExistence type="predicted"/>
<evidence type="ECO:0000259" key="1">
    <source>
        <dbReference type="Pfam" id="PF10074"/>
    </source>
</evidence>
<gene>
    <name evidence="3" type="ORF">D3M96_05750</name>
</gene>
<accession>A0A3G2HSG8</accession>
<sequence length="260" mass="28877">MRMQAAQRAWSGVAAYLYVLELDGVGWAWEYLRRNLAYQRAWGRRHGLPADAMATWLLAYAEDPGLDARRAHPVWQYPWAGQIALHGAMSAPGEVLPTFNLWALRGRKQLRALSGGYALEVRQLPHTLRAVCDDQVMEGAAATLVLPLDCPLPRRLRALHAQLCGASSAPLFPDESGNPVGQTFRASRAGQLHLHALMALDAFQANASHRDIAVALVGEARTRQEWHADAGLRGLVRHYLRRGRYFRDGGYRSLLASNRG</sequence>
<dbReference type="AlphaFoldDB" id="A0A3G2HSG8"/>
<feature type="domain" description="T6SS Transcription factor RovC-like DNA binding" evidence="1">
    <location>
        <begin position="146"/>
        <end position="255"/>
    </location>
</feature>
<dbReference type="InterPro" id="IPR018754">
    <property type="entry name" value="RovC-like_DNA-bd"/>
</dbReference>
<dbReference type="KEGG" id="aaqu:D3M96_05750"/>
<dbReference type="Pfam" id="PF10074">
    <property type="entry name" value="RovC_DNA-bd"/>
    <property type="match status" value="1"/>
</dbReference>
<dbReference type="EMBL" id="CP032153">
    <property type="protein sequence ID" value="AYN20080.1"/>
    <property type="molecule type" value="Genomic_DNA"/>
</dbReference>
<dbReference type="OrthoDB" id="8654520at2"/>
<feature type="domain" description="Transcriptional regulator-like" evidence="2">
    <location>
        <begin position="10"/>
        <end position="45"/>
    </location>
</feature>
<name>A0A3G2HSG8_9BURK</name>
<dbReference type="Proteomes" id="UP000268070">
    <property type="component" value="Chromosome"/>
</dbReference>
<evidence type="ECO:0000259" key="2">
    <source>
        <dbReference type="Pfam" id="PF20109"/>
    </source>
</evidence>